<proteinExistence type="predicted"/>
<name>A0A5E7Q8P9_PSEFL</name>
<organism evidence="1 2">
    <name type="scientific">Pseudomonas fluorescens</name>
    <dbReference type="NCBI Taxonomy" id="294"/>
    <lineage>
        <taxon>Bacteria</taxon>
        <taxon>Pseudomonadati</taxon>
        <taxon>Pseudomonadota</taxon>
        <taxon>Gammaproteobacteria</taxon>
        <taxon>Pseudomonadales</taxon>
        <taxon>Pseudomonadaceae</taxon>
        <taxon>Pseudomonas</taxon>
    </lineage>
</organism>
<sequence>MGLISLGNFFLATECLKQQLLEQNRIIRKVVGQGNHGPDYTGSGYVAWGQNLMRAVAPKVKTIE</sequence>
<reference evidence="1 2" key="1">
    <citation type="submission" date="2019-09" db="EMBL/GenBank/DDBJ databases">
        <authorList>
            <person name="Chandra G."/>
            <person name="Truman W A."/>
        </authorList>
    </citation>
    <scope>NUCLEOTIDE SEQUENCE [LARGE SCALE GENOMIC DNA]</scope>
    <source>
        <strain evidence="1">PS880</strain>
    </source>
</reference>
<evidence type="ECO:0000313" key="1">
    <source>
        <dbReference type="EMBL" id="VVP58038.1"/>
    </source>
</evidence>
<gene>
    <name evidence="1" type="ORF">PS880_05874</name>
</gene>
<dbReference type="AlphaFoldDB" id="A0A5E7Q8P9"/>
<evidence type="ECO:0000313" key="2">
    <source>
        <dbReference type="Proteomes" id="UP000375525"/>
    </source>
</evidence>
<protein>
    <submittedName>
        <fullName evidence="1">Uncharacterized protein</fullName>
    </submittedName>
</protein>
<dbReference type="Proteomes" id="UP000375525">
    <property type="component" value="Unassembled WGS sequence"/>
</dbReference>
<dbReference type="EMBL" id="CABVIH010000042">
    <property type="protein sequence ID" value="VVP58038.1"/>
    <property type="molecule type" value="Genomic_DNA"/>
</dbReference>
<accession>A0A5E7Q8P9</accession>